<feature type="compositionally biased region" description="Polar residues" evidence="10">
    <location>
        <begin position="1313"/>
        <end position="1328"/>
    </location>
</feature>
<feature type="region of interest" description="Disordered" evidence="10">
    <location>
        <begin position="812"/>
        <end position="833"/>
    </location>
</feature>
<dbReference type="Pfam" id="PF15628">
    <property type="entry name" value="RRM_DME"/>
    <property type="match status" value="1"/>
</dbReference>
<dbReference type="InterPro" id="IPR028925">
    <property type="entry name" value="RRM_DME"/>
</dbReference>
<reference evidence="12" key="1">
    <citation type="submission" date="2023-05" db="EMBL/GenBank/DDBJ databases">
        <title>Nepenthes gracilis genome sequencing.</title>
        <authorList>
            <person name="Fukushima K."/>
        </authorList>
    </citation>
    <scope>NUCLEOTIDE SEQUENCE</scope>
    <source>
        <strain evidence="12">SING2019-196</strain>
    </source>
</reference>
<comment type="similarity">
    <text evidence="3">Belongs to the DNA glycosylase family. DEMETER subfamily.</text>
</comment>
<dbReference type="PANTHER" id="PTHR46213:SF24">
    <property type="entry name" value="HHH-GPD DOMAIN-CONTAINING PROTEIN"/>
    <property type="match status" value="1"/>
</dbReference>
<feature type="domain" description="HhH-GPD" evidence="11">
    <location>
        <begin position="1409"/>
        <end position="1571"/>
    </location>
</feature>
<dbReference type="GO" id="GO:0006284">
    <property type="term" value="P:base-excision repair"/>
    <property type="evidence" value="ECO:0007669"/>
    <property type="project" value="InterPro"/>
</dbReference>
<gene>
    <name evidence="12" type="ORF">Nepgr_002395</name>
</gene>
<name>A0AAD3P6R3_NEPGR</name>
<dbReference type="FunFam" id="1.10.1670.10:FF:000004">
    <property type="entry name" value="DNA glycosylase/AP lyase ROS1"/>
    <property type="match status" value="1"/>
</dbReference>
<dbReference type="EMBL" id="BSYO01000002">
    <property type="protein sequence ID" value="GMH00556.1"/>
    <property type="molecule type" value="Genomic_DNA"/>
</dbReference>
<protein>
    <recommendedName>
        <fullName evidence="11">HhH-GPD domain-containing protein</fullName>
    </recommendedName>
</protein>
<evidence type="ECO:0000256" key="4">
    <source>
        <dbReference type="ARBA" id="ARBA00022485"/>
    </source>
</evidence>
<comment type="cofactor">
    <cofactor evidence="1">
        <name>[4Fe-4S] cluster</name>
        <dbReference type="ChEBI" id="CHEBI:49883"/>
    </cofactor>
</comment>
<dbReference type="SMART" id="SM00525">
    <property type="entry name" value="FES"/>
    <property type="match status" value="1"/>
</dbReference>
<evidence type="ECO:0000256" key="8">
    <source>
        <dbReference type="ARBA" id="ARBA00023125"/>
    </source>
</evidence>
<keyword evidence="9" id="KW-0539">Nucleus</keyword>
<feature type="compositionally biased region" description="Basic and acidic residues" evidence="10">
    <location>
        <begin position="331"/>
        <end position="340"/>
    </location>
</feature>
<evidence type="ECO:0000256" key="2">
    <source>
        <dbReference type="ARBA" id="ARBA00004123"/>
    </source>
</evidence>
<evidence type="ECO:0000256" key="1">
    <source>
        <dbReference type="ARBA" id="ARBA00001966"/>
    </source>
</evidence>
<comment type="caution">
    <text evidence="12">The sequence shown here is derived from an EMBL/GenBank/DDBJ whole genome shotgun (WGS) entry which is preliminary data.</text>
</comment>
<keyword evidence="4" id="KW-0004">4Fe-4S</keyword>
<keyword evidence="13" id="KW-1185">Reference proteome</keyword>
<evidence type="ECO:0000256" key="7">
    <source>
        <dbReference type="ARBA" id="ARBA00023014"/>
    </source>
</evidence>
<organism evidence="12 13">
    <name type="scientific">Nepenthes gracilis</name>
    <name type="common">Slender pitcher plant</name>
    <dbReference type="NCBI Taxonomy" id="150966"/>
    <lineage>
        <taxon>Eukaryota</taxon>
        <taxon>Viridiplantae</taxon>
        <taxon>Streptophyta</taxon>
        <taxon>Embryophyta</taxon>
        <taxon>Tracheophyta</taxon>
        <taxon>Spermatophyta</taxon>
        <taxon>Magnoliopsida</taxon>
        <taxon>eudicotyledons</taxon>
        <taxon>Gunneridae</taxon>
        <taxon>Pentapetalae</taxon>
        <taxon>Caryophyllales</taxon>
        <taxon>Nepenthaceae</taxon>
        <taxon>Nepenthes</taxon>
    </lineage>
</organism>
<feature type="compositionally biased region" description="Polar residues" evidence="10">
    <location>
        <begin position="585"/>
        <end position="601"/>
    </location>
</feature>
<sequence>MHAVINMGKGLLVPQKEGALDGSRTEKFHPGVSQESAIDSLGNQAGRSKWEEFWGHGGCSQEMQNYNSTVHDFNRPGQFGTIAGFCNASSAYRNGGVDHTAEACTQPLSSDMFWNSSWSQLLALMESPSAVSEIGIANKVITSTNKHFTQNSFLKDGTNWMSSMMNTPPVVSENRVTNRSVNAAYKHAIVNARSEDDVNSKPSNIANSTLLYQNCYLTTNQQRSCNHLPRTFQDGFPVPLQHQYSLNSPLRSEADTGSSTAYSSQFAPVTPEQAKKIVMNGSVDQDLSKGKVEWKSLVAFTDNEAADLHCHGLAQSMVDTTSAANCTPFKKSNDSDRGDNQDFNQNNTPQQKTPKRKKHRPKVVAERKPRKNRKPVNPNQHDPKGDKMVKRKYVRKNVPRTTKAPEAEAAKATRDFSSEPASRSCRKALNFEMENKTRDETWGKLVDQQETHDRIRGNLFVNANSLEMGMDSGSHNVAMASAPKNGHWNKVKIGNKEAGLTCSIHQTVDQQWGKDICFSNGHTPTTQSLLRELQKEKPCFTTCNIIHGPIHRCQSTQYCNIGGHQHVHAGVRRSFLNEGITQEQLERTMQSTSHRPQQKVSDSSEGRGSKREYSVTAKHGHPNSGHLMSPSLLCQENIRMYGHQNRNNLEQSYSGIHKRKKVDNGSQTTTSSIQNQVRFVEDDSRQVQTNNGYHINVNQFDKGNSESLNSKNNSKKLIGGLNNMIDEENGHFALAHINILKKHMQSEVCPLLEETVEKKTHISNPSRMISSMTAKADCDMQPRAPYIKSTACTDGQGTEALNEISHAILSTKKKGAPTAPKFPSQRTGSQEKQKNLVSINDIIWRFQHLNLNATSGEMVKHEQNAIVLYEGDRTIVPYEALDPIKRRNTRPKVDLDPETNRIWKLLMGKEVSDDDKDMDAAKAKWWEEERKVFYGRADSFIARMHLVQGDRRFSQWKGSVVDSVIGVFLTQNVTDHLSSSAFMCLAARFPIQSISKNITCQNNVPGIFAEEPEVFILDTDNNIRWPKKSSPKFYGRTADESSDYIRYNPSMAYQTLSLVEENNWGMEEMISTTYSTESSTVQSAGGIKSCSISSPRTYCATSDPESLKAYSSTSFIPQQMENMTRFLDSAHQVPGSSSFDESLRNRYVQFKSVGNSMHKQLGSSNNLNNSASVTYPFDINKSHMQVPAVHCNGQFPVTIDSELFEVQSSRMFGKKSTAFFSSSASGISRAQHVGLTSWNNGQVAQRKNTLQQNQGAWPQGTPTAALHNKHPTHQKNHTQAGFQDAQYQYFHSNPPHGRTASFQLESRSDTKTLHSQIHEIQSTPSDSNIGGPKHNTEERISVAGKEAPTENKTTESSSKEHNYSSSEAYSRMNINTFGAKGEKIEGEKKMTCDWDGLRKQVQSDGRRRERTKDTMDSIDYEAVRCADISEISNAIKHRGMNNMLAERIKDFLNRLVRDHGSIDLEWLRDVPPEKAKDYLLSIWGLGLKSVECVRLLTLHQHAFPVDTNVGRIAVRLGWVPLQPLPESLQLHLLELYPVLESIQKYLWPRLCKLDQRTLYELHYQLITFGKVFCTKSKPNCNACPMRGECRHFASAFASARLALPSPEEKSIVTSAIPVQDRRKPAICINPTRPPSLEDMPLEEAALESRRCEPIVEEPTTPELESTEISETDIEDAFYEDPDEIPIIKLNAEEITLSLQNYIQGNMDLQEWDMSKALIAINPEAASITTPKLKKISRLRTEHQVYELPDSHPLLKELDKREPDDPSLYLLAIWTPGETANSIQQTEGICRSWESGKLCSEKTCLSCNSQRESSSQIVRGTLLIPCRTAMKGSFPLNGTYFQVNEVFADHDSSLNPIDVPRECLWNLPRRTVYFGSSVSTIFKGMSTMDIQQCFWRGFVCVRGFDRKTRAPRPLMARLHFPARFLKRRAGVGGQFWDTPKPYARNKGFDFRRKKGQLLISLAAVATA</sequence>
<accession>A0AAD3P6R3</accession>
<feature type="region of interest" description="Disordered" evidence="10">
    <location>
        <begin position="1306"/>
        <end position="1367"/>
    </location>
</feature>
<dbReference type="InterPro" id="IPR011257">
    <property type="entry name" value="DNA_glycosylase"/>
</dbReference>
<evidence type="ECO:0000256" key="3">
    <source>
        <dbReference type="ARBA" id="ARBA00005646"/>
    </source>
</evidence>
<feature type="region of interest" description="Disordered" evidence="10">
    <location>
        <begin position="1246"/>
        <end position="1278"/>
    </location>
</feature>
<dbReference type="GO" id="GO:0046872">
    <property type="term" value="F:metal ion binding"/>
    <property type="evidence" value="ECO:0007669"/>
    <property type="project" value="UniProtKB-KW"/>
</dbReference>
<dbReference type="InterPro" id="IPR003651">
    <property type="entry name" value="Endonuclease3_FeS-loop_motif"/>
</dbReference>
<evidence type="ECO:0000256" key="6">
    <source>
        <dbReference type="ARBA" id="ARBA00023004"/>
    </source>
</evidence>
<dbReference type="GO" id="GO:0003906">
    <property type="term" value="F:DNA-(apurinic or apyrimidinic site) endonuclease activity"/>
    <property type="evidence" value="ECO:0007669"/>
    <property type="project" value="UniProtKB-ARBA"/>
</dbReference>
<feature type="region of interest" description="Disordered" evidence="10">
    <location>
        <begin position="585"/>
        <end position="628"/>
    </location>
</feature>
<dbReference type="GO" id="GO:0051539">
    <property type="term" value="F:4 iron, 4 sulfur cluster binding"/>
    <property type="evidence" value="ECO:0007669"/>
    <property type="project" value="UniProtKB-KW"/>
</dbReference>
<evidence type="ECO:0000256" key="5">
    <source>
        <dbReference type="ARBA" id="ARBA00022723"/>
    </source>
</evidence>
<proteinExistence type="inferred from homology"/>
<dbReference type="SMART" id="SM00478">
    <property type="entry name" value="ENDO3c"/>
    <property type="match status" value="1"/>
</dbReference>
<dbReference type="InterPro" id="IPR044811">
    <property type="entry name" value="DME/ROS1"/>
</dbReference>
<dbReference type="SUPFAM" id="SSF48150">
    <property type="entry name" value="DNA-glycosylase"/>
    <property type="match status" value="1"/>
</dbReference>
<dbReference type="Gene3D" id="1.10.1670.10">
    <property type="entry name" value="Helix-hairpin-Helix base-excision DNA repair enzymes (C-terminal)"/>
    <property type="match status" value="1"/>
</dbReference>
<dbReference type="InterPro" id="IPR003265">
    <property type="entry name" value="HhH-GPD_domain"/>
</dbReference>
<feature type="region of interest" description="Disordered" evidence="10">
    <location>
        <begin position="328"/>
        <end position="422"/>
    </location>
</feature>
<keyword evidence="7" id="KW-0411">Iron-sulfur</keyword>
<feature type="compositionally biased region" description="Polar residues" evidence="10">
    <location>
        <begin position="1246"/>
        <end position="1262"/>
    </location>
</feature>
<evidence type="ECO:0000259" key="11">
    <source>
        <dbReference type="SMART" id="SM00478"/>
    </source>
</evidence>
<dbReference type="GO" id="GO:0005634">
    <property type="term" value="C:nucleus"/>
    <property type="evidence" value="ECO:0007669"/>
    <property type="project" value="UniProtKB-SubCell"/>
</dbReference>
<feature type="compositionally biased region" description="Basic and acidic residues" evidence="10">
    <location>
        <begin position="1347"/>
        <end position="1362"/>
    </location>
</feature>
<dbReference type="InterPro" id="IPR023170">
    <property type="entry name" value="HhH_base_excis_C"/>
</dbReference>
<comment type="subcellular location">
    <subcellularLocation>
        <location evidence="2">Nucleus</location>
    </subcellularLocation>
</comment>
<evidence type="ECO:0000313" key="13">
    <source>
        <dbReference type="Proteomes" id="UP001279734"/>
    </source>
</evidence>
<dbReference type="Pfam" id="PF15629">
    <property type="entry name" value="Perm-CXXC"/>
    <property type="match status" value="1"/>
</dbReference>
<evidence type="ECO:0000256" key="9">
    <source>
        <dbReference type="ARBA" id="ARBA00023242"/>
    </source>
</evidence>
<dbReference type="GO" id="GO:0019104">
    <property type="term" value="F:DNA N-glycosylase activity"/>
    <property type="evidence" value="ECO:0007669"/>
    <property type="project" value="InterPro"/>
</dbReference>
<dbReference type="GO" id="GO:0141166">
    <property type="term" value="P:chromosomal 5-methylcytosine DNA demethylation pathway"/>
    <property type="evidence" value="ECO:0007669"/>
    <property type="project" value="InterPro"/>
</dbReference>
<evidence type="ECO:0000256" key="10">
    <source>
        <dbReference type="SAM" id="MobiDB-lite"/>
    </source>
</evidence>
<dbReference type="GO" id="GO:0035514">
    <property type="term" value="F:DNA demethylase activity"/>
    <property type="evidence" value="ECO:0007669"/>
    <property type="project" value="InterPro"/>
</dbReference>
<feature type="compositionally biased region" description="Basic and acidic residues" evidence="10">
    <location>
        <begin position="602"/>
        <end position="613"/>
    </location>
</feature>
<feature type="compositionally biased region" description="Polar residues" evidence="10">
    <location>
        <begin position="341"/>
        <end position="352"/>
    </location>
</feature>
<dbReference type="CDD" id="cd00056">
    <property type="entry name" value="ENDO3c"/>
    <property type="match status" value="1"/>
</dbReference>
<dbReference type="GO" id="GO:0003677">
    <property type="term" value="F:DNA binding"/>
    <property type="evidence" value="ECO:0007669"/>
    <property type="project" value="UniProtKB-KW"/>
</dbReference>
<evidence type="ECO:0000313" key="12">
    <source>
        <dbReference type="EMBL" id="GMH00556.1"/>
    </source>
</evidence>
<feature type="compositionally biased region" description="Basic and acidic residues" evidence="10">
    <location>
        <begin position="403"/>
        <end position="417"/>
    </location>
</feature>
<keyword evidence="5" id="KW-0479">Metal-binding</keyword>
<keyword evidence="6" id="KW-0408">Iron</keyword>
<dbReference type="PANTHER" id="PTHR46213">
    <property type="entry name" value="TRANSCRIPTIONAL ACTIVATOR DEMETER"/>
    <property type="match status" value="1"/>
</dbReference>
<dbReference type="Proteomes" id="UP001279734">
    <property type="component" value="Unassembled WGS sequence"/>
</dbReference>
<feature type="compositionally biased region" description="Basic residues" evidence="10">
    <location>
        <begin position="389"/>
        <end position="398"/>
    </location>
</feature>
<keyword evidence="8" id="KW-0238">DNA-binding</keyword>
<feature type="compositionally biased region" description="Basic residues" evidence="10">
    <location>
        <begin position="353"/>
        <end position="374"/>
    </location>
</feature>
<dbReference type="InterPro" id="IPR028924">
    <property type="entry name" value="Perm-CXXC"/>
</dbReference>
<feature type="compositionally biased region" description="Basic residues" evidence="10">
    <location>
        <begin position="1267"/>
        <end position="1276"/>
    </location>
</feature>